<organism evidence="2">
    <name type="scientific">bioreactor metagenome</name>
    <dbReference type="NCBI Taxonomy" id="1076179"/>
    <lineage>
        <taxon>unclassified sequences</taxon>
        <taxon>metagenomes</taxon>
        <taxon>ecological metagenomes</taxon>
    </lineage>
</organism>
<dbReference type="EMBL" id="VSSQ01126422">
    <property type="protein sequence ID" value="MPN56271.1"/>
    <property type="molecule type" value="Genomic_DNA"/>
</dbReference>
<accession>A0A645IY60</accession>
<proteinExistence type="predicted"/>
<sequence>MNASGKDGLASDFGQYINKLGFTRYELGDTNINSKSKIVIYGLDKETGEYIKKQFGIQDLEYSTKYNDLYEVEVILGEDRDFIKPKQ</sequence>
<evidence type="ECO:0000259" key="1">
    <source>
        <dbReference type="Pfam" id="PF13399"/>
    </source>
</evidence>
<reference evidence="2" key="1">
    <citation type="submission" date="2019-08" db="EMBL/GenBank/DDBJ databases">
        <authorList>
            <person name="Kucharzyk K."/>
            <person name="Murdoch R.W."/>
            <person name="Higgins S."/>
            <person name="Loffler F."/>
        </authorList>
    </citation>
    <scope>NUCLEOTIDE SEQUENCE</scope>
</reference>
<dbReference type="AlphaFoldDB" id="A0A645IY60"/>
<dbReference type="Pfam" id="PF13399">
    <property type="entry name" value="LytR_C"/>
    <property type="match status" value="1"/>
</dbReference>
<gene>
    <name evidence="2" type="ORF">SDC9_203957</name>
</gene>
<evidence type="ECO:0000313" key="2">
    <source>
        <dbReference type="EMBL" id="MPN56271.1"/>
    </source>
</evidence>
<protein>
    <recommendedName>
        <fullName evidence="1">LytR/CpsA/Psr regulator C-terminal domain-containing protein</fullName>
    </recommendedName>
</protein>
<name>A0A645IY60_9ZZZZ</name>
<feature type="domain" description="LytR/CpsA/Psr regulator C-terminal" evidence="1">
    <location>
        <begin position="2"/>
        <end position="79"/>
    </location>
</feature>
<comment type="caution">
    <text evidence="2">The sequence shown here is derived from an EMBL/GenBank/DDBJ whole genome shotgun (WGS) entry which is preliminary data.</text>
</comment>
<dbReference type="InterPro" id="IPR027381">
    <property type="entry name" value="LytR/CpsA/Psr_C"/>
</dbReference>